<sequence>MAQIFYNSLLPRTLSGRYVQGCGKKGYRTG</sequence>
<organism evidence="1">
    <name type="scientific">Rhizophora mucronata</name>
    <name type="common">Asiatic mangrove</name>
    <dbReference type="NCBI Taxonomy" id="61149"/>
    <lineage>
        <taxon>Eukaryota</taxon>
        <taxon>Viridiplantae</taxon>
        <taxon>Streptophyta</taxon>
        <taxon>Embryophyta</taxon>
        <taxon>Tracheophyta</taxon>
        <taxon>Spermatophyta</taxon>
        <taxon>Magnoliopsida</taxon>
        <taxon>eudicotyledons</taxon>
        <taxon>Gunneridae</taxon>
        <taxon>Pentapetalae</taxon>
        <taxon>rosids</taxon>
        <taxon>fabids</taxon>
        <taxon>Malpighiales</taxon>
        <taxon>Rhizophoraceae</taxon>
        <taxon>Rhizophora</taxon>
    </lineage>
</organism>
<accession>A0A2P2PZG3</accession>
<dbReference type="EMBL" id="GGEC01079647">
    <property type="protein sequence ID" value="MBX60131.1"/>
    <property type="molecule type" value="Transcribed_RNA"/>
</dbReference>
<name>A0A2P2PZG3_RHIMU</name>
<protein>
    <submittedName>
        <fullName evidence="1">Uncharacterized protein</fullName>
    </submittedName>
</protein>
<proteinExistence type="predicted"/>
<reference evidence="1" key="1">
    <citation type="submission" date="2018-02" db="EMBL/GenBank/DDBJ databases">
        <title>Rhizophora mucronata_Transcriptome.</title>
        <authorList>
            <person name="Meera S.P."/>
            <person name="Sreeshan A."/>
            <person name="Augustine A."/>
        </authorList>
    </citation>
    <scope>NUCLEOTIDE SEQUENCE</scope>
    <source>
        <tissue evidence="1">Leaf</tissue>
    </source>
</reference>
<dbReference type="AlphaFoldDB" id="A0A2P2PZG3"/>
<evidence type="ECO:0000313" key="1">
    <source>
        <dbReference type="EMBL" id="MBX60131.1"/>
    </source>
</evidence>